<dbReference type="Proteomes" id="UP000694924">
    <property type="component" value="Unplaced"/>
</dbReference>
<dbReference type="RefSeq" id="XP_015175721.1">
    <property type="nucleotide sequence ID" value="XM_015320235.1"/>
</dbReference>
<feature type="region of interest" description="Disordered" evidence="3">
    <location>
        <begin position="26"/>
        <end position="145"/>
    </location>
</feature>
<evidence type="ECO:0000313" key="5">
    <source>
        <dbReference type="Proteomes" id="UP000694924"/>
    </source>
</evidence>
<keyword evidence="5" id="KW-1185">Reference proteome</keyword>
<dbReference type="Pfam" id="PF15247">
    <property type="entry name" value="SLBP_RNA_bind"/>
    <property type="match status" value="1"/>
</dbReference>
<feature type="compositionally biased region" description="Polar residues" evidence="3">
    <location>
        <begin position="126"/>
        <end position="136"/>
    </location>
</feature>
<accession>A0ABM1I684</accession>
<sequence>MSSDNEELRLTVEEDDLLNEILCMNTNVKTNAQSKESIKIDDKSTNKTSSTNESVSQIKKLKIDATQQIKQQKDENNEQCTRKHENKDKSKEQEVGPVQPKIQKRQRDTLETRDPKISCLRHNDESSSTNNGTKSYSGDDDRRNVEYETDPAVLARRQKDIDYGKNTIGYDRYIKIVPKEQRTKDHPRTPPKYNKYSRRGWDGMIKLWRKQLHNWDPPKENENTEQC</sequence>
<keyword evidence="2" id="KW-0694">RNA-binding</keyword>
<evidence type="ECO:0000313" key="6">
    <source>
        <dbReference type="RefSeq" id="XP_015175721.1"/>
    </source>
</evidence>
<protein>
    <submittedName>
        <fullName evidence="6">Histone RNA hairpin-binding protein</fullName>
    </submittedName>
</protein>
<dbReference type="InterPro" id="IPR038294">
    <property type="entry name" value="SLBP_RNA_bind_sf"/>
</dbReference>
<feature type="compositionally biased region" description="Basic and acidic residues" evidence="3">
    <location>
        <begin position="105"/>
        <end position="125"/>
    </location>
</feature>
<dbReference type="PANTHER" id="PTHR17408">
    <property type="entry name" value="HISTONE RNA HAIRPIN-BINDING PROTEIN"/>
    <property type="match status" value="1"/>
</dbReference>
<dbReference type="GeneID" id="107066024"/>
<organism evidence="5 6">
    <name type="scientific">Polistes dominula</name>
    <name type="common">European paper wasp</name>
    <name type="synonym">Vespa dominula</name>
    <dbReference type="NCBI Taxonomy" id="743375"/>
    <lineage>
        <taxon>Eukaryota</taxon>
        <taxon>Metazoa</taxon>
        <taxon>Ecdysozoa</taxon>
        <taxon>Arthropoda</taxon>
        <taxon>Hexapoda</taxon>
        <taxon>Insecta</taxon>
        <taxon>Pterygota</taxon>
        <taxon>Neoptera</taxon>
        <taxon>Endopterygota</taxon>
        <taxon>Hymenoptera</taxon>
        <taxon>Apocrita</taxon>
        <taxon>Aculeata</taxon>
        <taxon>Vespoidea</taxon>
        <taxon>Vespidae</taxon>
        <taxon>Polistinae</taxon>
        <taxon>Polistini</taxon>
        <taxon>Polistes</taxon>
    </lineage>
</organism>
<gene>
    <name evidence="6" type="primary">LOC107066024</name>
</gene>
<reference evidence="6" key="1">
    <citation type="submission" date="2025-08" db="UniProtKB">
        <authorList>
            <consortium name="RefSeq"/>
        </authorList>
    </citation>
    <scope>IDENTIFICATION</scope>
    <source>
        <tissue evidence="6">Whole body</tissue>
    </source>
</reference>
<name>A0ABM1I684_POLDO</name>
<feature type="compositionally biased region" description="Basic and acidic residues" evidence="3">
    <location>
        <begin position="36"/>
        <end position="45"/>
    </location>
</feature>
<evidence type="ECO:0000256" key="1">
    <source>
        <dbReference type="ARBA" id="ARBA00006151"/>
    </source>
</evidence>
<dbReference type="InterPro" id="IPR029344">
    <property type="entry name" value="SLBP_RNA_bind"/>
</dbReference>
<dbReference type="PANTHER" id="PTHR17408:SF0">
    <property type="entry name" value="HISTONE RNA HAIRPIN-BINDING PROTEIN"/>
    <property type="match status" value="1"/>
</dbReference>
<comment type="similarity">
    <text evidence="1">Belongs to the SLBP family.</text>
</comment>
<proteinExistence type="inferred from homology"/>
<evidence type="ECO:0000256" key="3">
    <source>
        <dbReference type="SAM" id="MobiDB-lite"/>
    </source>
</evidence>
<dbReference type="InterPro" id="IPR026502">
    <property type="entry name" value="SLBP1/SLBP2"/>
</dbReference>
<feature type="domain" description="Histone RNA hairpin-binding protein RNA-binding" evidence="4">
    <location>
        <begin position="149"/>
        <end position="217"/>
    </location>
</feature>
<evidence type="ECO:0000259" key="4">
    <source>
        <dbReference type="Pfam" id="PF15247"/>
    </source>
</evidence>
<dbReference type="Gene3D" id="1.10.8.1120">
    <property type="entry name" value="Histone RNA hairpin-binding protein RNA-binding domain"/>
    <property type="match status" value="1"/>
</dbReference>
<evidence type="ECO:0000256" key="2">
    <source>
        <dbReference type="ARBA" id="ARBA00022884"/>
    </source>
</evidence>
<feature type="compositionally biased region" description="Basic and acidic residues" evidence="3">
    <location>
        <begin position="71"/>
        <end position="94"/>
    </location>
</feature>
<feature type="compositionally biased region" description="Polar residues" evidence="3">
    <location>
        <begin position="26"/>
        <end position="35"/>
    </location>
</feature>